<dbReference type="InParanoid" id="A0A0C2WTD0"/>
<dbReference type="Proteomes" id="UP000054549">
    <property type="component" value="Unassembled WGS sequence"/>
</dbReference>
<sequence length="108" mass="12533">MSCVLLRDPVQDARLTNPPRPRQSINDKHCCCNLPRPIREMGAGNAERCLSYHKEDVHRTSVQQCVSSRRRSPPWVRGEMKQHYINVGRHNCQTLLYVIDILMSPPRL</sequence>
<gene>
    <name evidence="1" type="ORF">M378DRAFT_554441</name>
</gene>
<dbReference type="AlphaFoldDB" id="A0A0C2WTD0"/>
<accession>A0A0C2WTD0</accession>
<dbReference type="HOGENOM" id="CLU_2196257_0_0_1"/>
<proteinExistence type="predicted"/>
<dbReference type="EMBL" id="KN818245">
    <property type="protein sequence ID" value="KIL64982.1"/>
    <property type="molecule type" value="Genomic_DNA"/>
</dbReference>
<keyword evidence="2" id="KW-1185">Reference proteome</keyword>
<name>A0A0C2WTD0_AMAMK</name>
<organism evidence="1 2">
    <name type="scientific">Amanita muscaria (strain Koide BX008)</name>
    <dbReference type="NCBI Taxonomy" id="946122"/>
    <lineage>
        <taxon>Eukaryota</taxon>
        <taxon>Fungi</taxon>
        <taxon>Dikarya</taxon>
        <taxon>Basidiomycota</taxon>
        <taxon>Agaricomycotina</taxon>
        <taxon>Agaricomycetes</taxon>
        <taxon>Agaricomycetidae</taxon>
        <taxon>Agaricales</taxon>
        <taxon>Pluteineae</taxon>
        <taxon>Amanitaceae</taxon>
        <taxon>Amanita</taxon>
    </lineage>
</organism>
<protein>
    <submittedName>
        <fullName evidence="1">Uncharacterized protein</fullName>
    </submittedName>
</protein>
<evidence type="ECO:0000313" key="2">
    <source>
        <dbReference type="Proteomes" id="UP000054549"/>
    </source>
</evidence>
<evidence type="ECO:0000313" key="1">
    <source>
        <dbReference type="EMBL" id="KIL64982.1"/>
    </source>
</evidence>
<reference evidence="1 2" key="1">
    <citation type="submission" date="2014-04" db="EMBL/GenBank/DDBJ databases">
        <title>Evolutionary Origins and Diversification of the Mycorrhizal Mutualists.</title>
        <authorList>
            <consortium name="DOE Joint Genome Institute"/>
            <consortium name="Mycorrhizal Genomics Consortium"/>
            <person name="Kohler A."/>
            <person name="Kuo A."/>
            <person name="Nagy L.G."/>
            <person name="Floudas D."/>
            <person name="Copeland A."/>
            <person name="Barry K.W."/>
            <person name="Cichocki N."/>
            <person name="Veneault-Fourrey C."/>
            <person name="LaButti K."/>
            <person name="Lindquist E.A."/>
            <person name="Lipzen A."/>
            <person name="Lundell T."/>
            <person name="Morin E."/>
            <person name="Murat C."/>
            <person name="Riley R."/>
            <person name="Ohm R."/>
            <person name="Sun H."/>
            <person name="Tunlid A."/>
            <person name="Henrissat B."/>
            <person name="Grigoriev I.V."/>
            <person name="Hibbett D.S."/>
            <person name="Martin F."/>
        </authorList>
    </citation>
    <scope>NUCLEOTIDE SEQUENCE [LARGE SCALE GENOMIC DNA]</scope>
    <source>
        <strain evidence="1 2">Koide BX008</strain>
    </source>
</reference>